<keyword evidence="6" id="KW-1185">Reference proteome</keyword>
<evidence type="ECO:0000256" key="2">
    <source>
        <dbReference type="ARBA" id="ARBA00022801"/>
    </source>
</evidence>
<dbReference type="Gene3D" id="3.30.420.10">
    <property type="entry name" value="Ribonuclease H-like superfamily/Ribonuclease H"/>
    <property type="match status" value="1"/>
</dbReference>
<evidence type="ECO:0000313" key="6">
    <source>
        <dbReference type="Proteomes" id="UP000557772"/>
    </source>
</evidence>
<comment type="caution">
    <text evidence="5">The sequence shown here is derived from an EMBL/GenBank/DDBJ whole genome shotgun (WGS) entry which is preliminary data.</text>
</comment>
<dbReference type="GO" id="GO:0003676">
    <property type="term" value="F:nucleic acid binding"/>
    <property type="evidence" value="ECO:0007669"/>
    <property type="project" value="InterPro"/>
</dbReference>
<dbReference type="RefSeq" id="WP_171152509.1">
    <property type="nucleotide sequence ID" value="NZ_JABENB010000001.1"/>
</dbReference>
<dbReference type="InterPro" id="IPR001357">
    <property type="entry name" value="BRCT_dom"/>
</dbReference>
<dbReference type="Proteomes" id="UP000557772">
    <property type="component" value="Unassembled WGS sequence"/>
</dbReference>
<dbReference type="InterPro" id="IPR036397">
    <property type="entry name" value="RNaseH_sf"/>
</dbReference>
<dbReference type="AlphaFoldDB" id="A0A849AG81"/>
<dbReference type="Pfam" id="PF02342">
    <property type="entry name" value="TerD"/>
    <property type="match status" value="1"/>
</dbReference>
<protein>
    <recommendedName>
        <fullName evidence="4">Exonuclease domain-containing protein</fullName>
    </recommendedName>
</protein>
<dbReference type="Gene3D" id="3.40.50.10190">
    <property type="entry name" value="BRCT domain"/>
    <property type="match status" value="1"/>
</dbReference>
<proteinExistence type="predicted"/>
<reference evidence="5 6" key="1">
    <citation type="submission" date="2020-05" db="EMBL/GenBank/DDBJ databases">
        <title>Flexivirga sp. ID2601S isolated from air conditioner.</title>
        <authorList>
            <person name="Kim D.H."/>
        </authorList>
    </citation>
    <scope>NUCLEOTIDE SEQUENCE [LARGE SCALE GENOMIC DNA]</scope>
    <source>
        <strain evidence="5 6">ID2601S</strain>
    </source>
</reference>
<dbReference type="Pfam" id="PF00533">
    <property type="entry name" value="BRCT"/>
    <property type="match status" value="1"/>
</dbReference>
<dbReference type="SMART" id="SM00479">
    <property type="entry name" value="EXOIII"/>
    <property type="match status" value="1"/>
</dbReference>
<feature type="domain" description="Exonuclease" evidence="4">
    <location>
        <begin position="17"/>
        <end position="182"/>
    </location>
</feature>
<gene>
    <name evidence="5" type="ORF">HJ588_04700</name>
</gene>
<dbReference type="CDD" id="cd06127">
    <property type="entry name" value="DEDDh"/>
    <property type="match status" value="1"/>
</dbReference>
<dbReference type="InterPro" id="IPR013520">
    <property type="entry name" value="Ribonucl_H"/>
</dbReference>
<accession>A0A849AG81</accession>
<dbReference type="PANTHER" id="PTHR30231">
    <property type="entry name" value="DNA POLYMERASE III SUBUNIT EPSILON"/>
    <property type="match status" value="1"/>
</dbReference>
<dbReference type="GO" id="GO:0008408">
    <property type="term" value="F:3'-5' exonuclease activity"/>
    <property type="evidence" value="ECO:0007669"/>
    <property type="project" value="TreeGrafter"/>
</dbReference>
<organism evidence="5 6">
    <name type="scientific">Flexivirga aerilata</name>
    <dbReference type="NCBI Taxonomy" id="1656889"/>
    <lineage>
        <taxon>Bacteria</taxon>
        <taxon>Bacillati</taxon>
        <taxon>Actinomycetota</taxon>
        <taxon>Actinomycetes</taxon>
        <taxon>Micrococcales</taxon>
        <taxon>Dermacoccaceae</taxon>
        <taxon>Flexivirga</taxon>
    </lineage>
</organism>
<evidence type="ECO:0000256" key="1">
    <source>
        <dbReference type="ARBA" id="ARBA00022722"/>
    </source>
</evidence>
<dbReference type="InterPro" id="IPR012337">
    <property type="entry name" value="RNaseH-like_sf"/>
</dbReference>
<sequence>MSQGLLPPAVAEQYPHSYAAVDVETTGLDPARDRILQIAVSQMRSDGVLERSWSSLVDPGCDPGPTHIHGITKERLRGAPRYDDIVDRVHSLINGRIFVAHNARFDWAFLAHEADRVRSRLPVQKTLCTWRMSGMFDLPVPDLKLATICRYWGVPQARPHDAEDDVRVLVEVTRHSLAYSSFLKLALPVSRPRPIGGYPPAAPRVVCPWPYPGRHMPGQPLKQGMTVVFTGVTAMDRADLIQEATDAGLAVMNNVSSRTSLLVANLEETTLKARRAREHGTSVLTEPEYRSLLATIEAGDSVPPAVPRVQEKKRPTVMPRVVDGPLRGHRVIVLGSEHDHAVAVRARIVEFGGECAVNLTASVTSAVALEGFETDSRWSRVRASGLELLDPESLRPMTVTHAQAEVAHPLTTGIPMVRADPVVLPRGGVHDLRSTDLVLAVRWQADAIQGVVDVVALVTGEDGQVGSDADFCFYNQPSHPSRIVELDADAVGEAVIAIDASQLAPLHRITVAAAIDGTGTFGELGAIEMELRTRDGEPLARSILDAAEKETTMLLTRIYWRSGQLRARAIGQGYQQSLEWLAVQYGVDIEDSVTGPNAAPR</sequence>
<dbReference type="InterPro" id="IPR003325">
    <property type="entry name" value="TerD"/>
</dbReference>
<dbReference type="EMBL" id="JABENB010000001">
    <property type="protein sequence ID" value="NNG38576.1"/>
    <property type="molecule type" value="Genomic_DNA"/>
</dbReference>
<keyword evidence="2" id="KW-0378">Hydrolase</keyword>
<dbReference type="SUPFAM" id="SSF53098">
    <property type="entry name" value="Ribonuclease H-like"/>
    <property type="match status" value="1"/>
</dbReference>
<dbReference type="SUPFAM" id="SSF52113">
    <property type="entry name" value="BRCT domain"/>
    <property type="match status" value="1"/>
</dbReference>
<dbReference type="Pfam" id="PF00929">
    <property type="entry name" value="RNase_T"/>
    <property type="match status" value="1"/>
</dbReference>
<keyword evidence="1" id="KW-0540">Nuclease</keyword>
<evidence type="ECO:0000259" key="4">
    <source>
        <dbReference type="SMART" id="SM00479"/>
    </source>
</evidence>
<dbReference type="GO" id="GO:0005829">
    <property type="term" value="C:cytosol"/>
    <property type="evidence" value="ECO:0007669"/>
    <property type="project" value="TreeGrafter"/>
</dbReference>
<dbReference type="CDD" id="cd06974">
    <property type="entry name" value="TerD_like"/>
    <property type="match status" value="1"/>
</dbReference>
<evidence type="ECO:0000313" key="5">
    <source>
        <dbReference type="EMBL" id="NNG38576.1"/>
    </source>
</evidence>
<dbReference type="FunFam" id="3.30.420.10:FF:000045">
    <property type="entry name" value="3'-5' exonuclease DinG"/>
    <property type="match status" value="1"/>
</dbReference>
<evidence type="ECO:0000256" key="3">
    <source>
        <dbReference type="ARBA" id="ARBA00022839"/>
    </source>
</evidence>
<keyword evidence="3" id="KW-0269">Exonuclease</keyword>
<name>A0A849AG81_9MICO</name>
<dbReference type="PANTHER" id="PTHR30231:SF4">
    <property type="entry name" value="PROTEIN NEN2"/>
    <property type="match status" value="1"/>
</dbReference>
<dbReference type="InterPro" id="IPR036420">
    <property type="entry name" value="BRCT_dom_sf"/>
</dbReference>
<dbReference type="Gene3D" id="2.60.60.30">
    <property type="entry name" value="sav2460 like domains"/>
    <property type="match status" value="1"/>
</dbReference>